<feature type="transmembrane region" description="Helical" evidence="18">
    <location>
        <begin position="377"/>
        <end position="396"/>
    </location>
</feature>
<dbReference type="EMBL" id="JH668339">
    <property type="protein sequence ID" value="KAG6446971.1"/>
    <property type="molecule type" value="Genomic_DNA"/>
</dbReference>
<feature type="region of interest" description="Disordered" evidence="17">
    <location>
        <begin position="749"/>
        <end position="772"/>
    </location>
</feature>
<keyword evidence="15 16" id="KW-0456">Lyase</keyword>
<evidence type="ECO:0000256" key="5">
    <source>
        <dbReference type="ARBA" id="ARBA00022692"/>
    </source>
</evidence>
<accession>A0A921YVX2</accession>
<dbReference type="EC" id="4.6.1.1" evidence="4"/>
<gene>
    <name evidence="20" type="ORF">O3G_MSEX004697</name>
</gene>
<keyword evidence="12" id="KW-0115">cAMP biosynthesis</keyword>
<protein>
    <recommendedName>
        <fullName evidence="4">adenylate cyclase</fullName>
        <ecNumber evidence="4">4.6.1.1</ecNumber>
    </recommendedName>
</protein>
<feature type="transmembrane region" description="Helical" evidence="18">
    <location>
        <begin position="318"/>
        <end position="342"/>
    </location>
</feature>
<keyword evidence="10" id="KW-0460">Magnesium</keyword>
<evidence type="ECO:0000256" key="4">
    <source>
        <dbReference type="ARBA" id="ARBA00012201"/>
    </source>
</evidence>
<feature type="region of interest" description="Disordered" evidence="17">
    <location>
        <begin position="1477"/>
        <end position="1509"/>
    </location>
</feature>
<evidence type="ECO:0000256" key="17">
    <source>
        <dbReference type="SAM" id="MobiDB-lite"/>
    </source>
</evidence>
<feature type="compositionally biased region" description="Low complexity" evidence="17">
    <location>
        <begin position="1481"/>
        <end position="1492"/>
    </location>
</feature>
<reference evidence="20" key="2">
    <citation type="submission" date="2020-12" db="EMBL/GenBank/DDBJ databases">
        <authorList>
            <person name="Kanost M."/>
        </authorList>
    </citation>
    <scope>NUCLEOTIDE SEQUENCE</scope>
</reference>
<evidence type="ECO:0000256" key="7">
    <source>
        <dbReference type="ARBA" id="ARBA00022737"/>
    </source>
</evidence>
<dbReference type="Pfam" id="PF00211">
    <property type="entry name" value="Guanylate_cyc"/>
    <property type="match status" value="2"/>
</dbReference>
<dbReference type="GO" id="GO:0005886">
    <property type="term" value="C:plasma membrane"/>
    <property type="evidence" value="ECO:0007669"/>
    <property type="project" value="InterPro"/>
</dbReference>
<feature type="transmembrane region" description="Helical" evidence="18">
    <location>
        <begin position="848"/>
        <end position="870"/>
    </location>
</feature>
<comment type="similarity">
    <text evidence="16">Belongs to the adenylyl cyclase class-4/guanylyl cyclase family.</text>
</comment>
<feature type="compositionally biased region" description="Basic and acidic residues" evidence="17">
    <location>
        <begin position="1313"/>
        <end position="1329"/>
    </location>
</feature>
<dbReference type="Pfam" id="PF16214">
    <property type="entry name" value="AC_N"/>
    <property type="match status" value="1"/>
</dbReference>
<feature type="transmembrane region" description="Helical" evidence="18">
    <location>
        <begin position="891"/>
        <end position="917"/>
    </location>
</feature>
<dbReference type="Pfam" id="PF06327">
    <property type="entry name" value="Adcy_cons_dom"/>
    <property type="match status" value="1"/>
</dbReference>
<keyword evidence="11 18" id="KW-1133">Transmembrane helix</keyword>
<dbReference type="InterPro" id="IPR009398">
    <property type="entry name" value="Adcy_conserved_dom"/>
</dbReference>
<dbReference type="GO" id="GO:0007189">
    <property type="term" value="P:adenylate cyclase-activating G protein-coupled receptor signaling pathway"/>
    <property type="evidence" value="ECO:0007669"/>
    <property type="project" value="TreeGrafter"/>
</dbReference>
<comment type="cofactor">
    <cofactor evidence="2">
        <name>Mg(2+)</name>
        <dbReference type="ChEBI" id="CHEBI:18420"/>
    </cofactor>
</comment>
<evidence type="ECO:0000256" key="15">
    <source>
        <dbReference type="ARBA" id="ARBA00023239"/>
    </source>
</evidence>
<dbReference type="GO" id="GO:0035556">
    <property type="term" value="P:intracellular signal transduction"/>
    <property type="evidence" value="ECO:0007669"/>
    <property type="project" value="InterPro"/>
</dbReference>
<feature type="domain" description="Guanylate cyclase" evidence="19">
    <location>
        <begin position="1097"/>
        <end position="1236"/>
    </location>
</feature>
<keyword evidence="14" id="KW-0325">Glycoprotein</keyword>
<keyword evidence="9" id="KW-0067">ATP-binding</keyword>
<dbReference type="InterPro" id="IPR018297">
    <property type="entry name" value="A/G_cyclase_CS"/>
</dbReference>
<feature type="transmembrane region" description="Helical" evidence="18">
    <location>
        <begin position="1013"/>
        <end position="1030"/>
    </location>
</feature>
<feature type="compositionally biased region" description="Gly residues" evidence="17">
    <location>
        <begin position="102"/>
        <end position="112"/>
    </location>
</feature>
<evidence type="ECO:0000256" key="14">
    <source>
        <dbReference type="ARBA" id="ARBA00023180"/>
    </source>
</evidence>
<organism evidence="20 21">
    <name type="scientific">Manduca sexta</name>
    <name type="common">Tobacco hawkmoth</name>
    <name type="synonym">Tobacco hornworm</name>
    <dbReference type="NCBI Taxonomy" id="7130"/>
    <lineage>
        <taxon>Eukaryota</taxon>
        <taxon>Metazoa</taxon>
        <taxon>Ecdysozoa</taxon>
        <taxon>Arthropoda</taxon>
        <taxon>Hexapoda</taxon>
        <taxon>Insecta</taxon>
        <taxon>Pterygota</taxon>
        <taxon>Neoptera</taxon>
        <taxon>Endopterygota</taxon>
        <taxon>Lepidoptera</taxon>
        <taxon>Glossata</taxon>
        <taxon>Ditrysia</taxon>
        <taxon>Bombycoidea</taxon>
        <taxon>Sphingidae</taxon>
        <taxon>Sphinginae</taxon>
        <taxon>Sphingini</taxon>
        <taxon>Manduca</taxon>
    </lineage>
</organism>
<evidence type="ECO:0000256" key="3">
    <source>
        <dbReference type="ARBA" id="ARBA00004141"/>
    </source>
</evidence>
<evidence type="ECO:0000256" key="12">
    <source>
        <dbReference type="ARBA" id="ARBA00022998"/>
    </source>
</evidence>
<dbReference type="InterPro" id="IPR032628">
    <property type="entry name" value="AC_N"/>
</dbReference>
<dbReference type="InterPro" id="IPR001054">
    <property type="entry name" value="A/G_cyclase"/>
</dbReference>
<keyword evidence="13 18" id="KW-0472">Membrane</keyword>
<sequence length="1509" mass="168393">MRGPAAMDSHRIQICAWRQPSPAPLCGAAGTGSTMRVSRDVIGHHRQPLCRAHNDIKGPMVDQFSIKLQTSMYLNRVSIAGSGRRARLAHMFPPRGTEQAGAEGGLGAGGGGSDEEGDGRVSCWRRCLNACPPKVRALCDSNRFDNLHTRLVLSDQPALKPKNRDSYRKADVQDPFTLKQWYYLGKESTNVEMLYQRYFLRMNQTNMTHLLGLLLAVAVALMMVQVRTLLVAQDLLASLLPSDDAALDAPTTLEPGDYDSYTAPYANNIPGVIKWYGGRDRLELAPDMSRATSPLEGEALLQANATLLKRAYYEKERVAHIVNVIVLGLTALVYACLLACLSRPAMNEIYLLTISYVVLVTFVLIELSLAGTSVLRSLGVSAGACALFTYVTYATLPVRLHEATIGGLALAAVNIGAHMMLDTTTDMEMYCSVVTLVACNVSGIMTHHPRELAQRRAFLETRDCVEARLVTQRENQQQERLLLSVLPRHVAMEMKADIASQPRHEQFHKIYIQRYENVSILFADICGFTSLSDQCTAEELVRLLNELFARFDRLAAEHHCLRIKLLGDCYYCVSGLPEARDDHAKCCVEMGLDMIDAIALVREVMAVNVNMRVGIHTGRVHCVVLGLRKWQFDVWSNDVTLANYMESGGVAGRVHITKETLRCLGDDYKVEPGYGGQRNTYLKDHNIETFLIVPDDTSRVVMSRLEAYGAAEEQLAQCECINVTWQDKKPQHSFALNGNVSKEMRVMGHGSQHGKHSSSRMGADASGENKKPEDEVNEYLMKAIDARSIDRLRAEHCRPCTLTFRDGELEDKYTAERDRMLKVYFMCTLAVYVAVVLVQFLAFQVSALGIATIVACGVTIASATYLVLCIDYKHASLKLKRASQRLHNNRTLAQLMSFFVVSAVILQVQVVMVQGVYSSKKPAMFPSLENNGTYNCPYDMNESRVCCGQHYLQLTLMTMCLCAVHQILITMVKMLLLLVVCITYVTITTQEHIYYPYHFYDYQNRCGLDWNQQWTNIVIALGATVALLLHSQQTESTYRLDFIWKLQANDEKEDMEHLQAYNRKLLANILPEHVAQHFLCSDKNIDELYHEQCESVCVMFASIPNFSEFYVELEGNNEGVECLRLLNEIIADFDEILAEDQFRYIEKIKSTGATYMAASGLTTATRDLRGYRHVTAMADYALRLREQLAYVNEHSFNTFRVRIGINIGPVVAGVIGARKPQYDIWGNAVNVASRMDSTGLLDHIQVTQEVYEILGARGYRLRCRGTVDVKGKGNMVTYFLEGVGDSAGPAARDLYLNPMPSTSGEDSEGSGGRPEHRPLETLSEGHTDEDGGPSPRASIPRDNQTESMSVRLPNGECGSRENLASAVRERVRRRLERLERPLSLADGPSLPALLSLLHARAHSAELDTIVHETEAAPKKNYSLSDVKRPAEARGADAEILLEPCGPRRTASLADFLLKRKQTRLHTHVVNVIVNPMNSLYDTESPPSSATPSPDEPRHSDEQLIEDTQV</sequence>
<keyword evidence="21" id="KW-1185">Reference proteome</keyword>
<evidence type="ECO:0000256" key="10">
    <source>
        <dbReference type="ARBA" id="ARBA00022842"/>
    </source>
</evidence>
<comment type="catalytic activity">
    <reaction evidence="1">
        <text>ATP = 3',5'-cyclic AMP + diphosphate</text>
        <dbReference type="Rhea" id="RHEA:15389"/>
        <dbReference type="ChEBI" id="CHEBI:30616"/>
        <dbReference type="ChEBI" id="CHEBI:33019"/>
        <dbReference type="ChEBI" id="CHEBI:58165"/>
        <dbReference type="EC" id="4.6.1.1"/>
    </reaction>
</comment>
<feature type="domain" description="Guanylate cyclase" evidence="19">
    <location>
        <begin position="519"/>
        <end position="646"/>
    </location>
</feature>
<dbReference type="PROSITE" id="PS00452">
    <property type="entry name" value="GUANYLATE_CYCLASE_1"/>
    <property type="match status" value="1"/>
</dbReference>
<evidence type="ECO:0000256" key="9">
    <source>
        <dbReference type="ARBA" id="ARBA00022840"/>
    </source>
</evidence>
<evidence type="ECO:0000256" key="13">
    <source>
        <dbReference type="ARBA" id="ARBA00023136"/>
    </source>
</evidence>
<feature type="region of interest" description="Disordered" evidence="17">
    <location>
        <begin position="1291"/>
        <end position="1363"/>
    </location>
</feature>
<keyword evidence="6" id="KW-0479">Metal-binding</keyword>
<dbReference type="GO" id="GO:0004016">
    <property type="term" value="F:adenylate cyclase activity"/>
    <property type="evidence" value="ECO:0007669"/>
    <property type="project" value="UniProtKB-EC"/>
</dbReference>
<evidence type="ECO:0000313" key="20">
    <source>
        <dbReference type="EMBL" id="KAG6446971.1"/>
    </source>
</evidence>
<dbReference type="FunFam" id="3.30.70.1230:FF:000002">
    <property type="entry name" value="Adenylate cyclase"/>
    <property type="match status" value="1"/>
</dbReference>
<proteinExistence type="inferred from homology"/>
<evidence type="ECO:0000256" key="11">
    <source>
        <dbReference type="ARBA" id="ARBA00022989"/>
    </source>
</evidence>
<evidence type="ECO:0000256" key="2">
    <source>
        <dbReference type="ARBA" id="ARBA00001946"/>
    </source>
</evidence>
<dbReference type="PANTHER" id="PTHR45627">
    <property type="entry name" value="ADENYLATE CYCLASE TYPE 1"/>
    <property type="match status" value="1"/>
</dbReference>
<dbReference type="Proteomes" id="UP000791440">
    <property type="component" value="Unassembled WGS sequence"/>
</dbReference>
<evidence type="ECO:0000313" key="21">
    <source>
        <dbReference type="Proteomes" id="UP000791440"/>
    </source>
</evidence>
<evidence type="ECO:0000256" key="8">
    <source>
        <dbReference type="ARBA" id="ARBA00022741"/>
    </source>
</evidence>
<evidence type="ECO:0000256" key="6">
    <source>
        <dbReference type="ARBA" id="ARBA00022723"/>
    </source>
</evidence>
<keyword evidence="5 18" id="KW-0812">Transmembrane</keyword>
<keyword evidence="7" id="KW-0677">Repeat</keyword>
<dbReference type="GO" id="GO:0005524">
    <property type="term" value="F:ATP binding"/>
    <property type="evidence" value="ECO:0007669"/>
    <property type="project" value="UniProtKB-KW"/>
</dbReference>
<name>A0A921YVX2_MANSE</name>
<dbReference type="GO" id="GO:0006171">
    <property type="term" value="P:cAMP biosynthetic process"/>
    <property type="evidence" value="ECO:0007669"/>
    <property type="project" value="UniProtKB-KW"/>
</dbReference>
<dbReference type="CDD" id="cd07302">
    <property type="entry name" value="CHD"/>
    <property type="match status" value="2"/>
</dbReference>
<comment type="subcellular location">
    <subcellularLocation>
        <location evidence="3">Membrane</location>
        <topology evidence="3">Multi-pass membrane protein</topology>
    </subcellularLocation>
</comment>
<evidence type="ECO:0000256" key="16">
    <source>
        <dbReference type="RuleBase" id="RU000405"/>
    </source>
</evidence>
<feature type="transmembrane region" description="Helical" evidence="18">
    <location>
        <begin position="823"/>
        <end position="842"/>
    </location>
</feature>
<dbReference type="FunFam" id="3.30.70.1230:FF:000001">
    <property type="entry name" value="Adenylate cyclase"/>
    <property type="match status" value="1"/>
</dbReference>
<evidence type="ECO:0000256" key="18">
    <source>
        <dbReference type="SAM" id="Phobius"/>
    </source>
</evidence>
<dbReference type="GO" id="GO:0046872">
    <property type="term" value="F:metal ion binding"/>
    <property type="evidence" value="ECO:0007669"/>
    <property type="project" value="UniProtKB-KW"/>
</dbReference>
<evidence type="ECO:0000259" key="19">
    <source>
        <dbReference type="PROSITE" id="PS50125"/>
    </source>
</evidence>
<comment type="caution">
    <text evidence="20">The sequence shown here is derived from an EMBL/GenBank/DDBJ whole genome shotgun (WGS) entry which is preliminary data.</text>
</comment>
<dbReference type="PROSITE" id="PS50125">
    <property type="entry name" value="GUANYLATE_CYCLASE_2"/>
    <property type="match status" value="2"/>
</dbReference>
<reference evidence="20" key="1">
    <citation type="journal article" date="2016" name="Insect Biochem. Mol. Biol.">
        <title>Multifaceted biological insights from a draft genome sequence of the tobacco hornworm moth, Manduca sexta.</title>
        <authorList>
            <person name="Kanost M.R."/>
            <person name="Arrese E.L."/>
            <person name="Cao X."/>
            <person name="Chen Y.R."/>
            <person name="Chellapilla S."/>
            <person name="Goldsmith M.R."/>
            <person name="Grosse-Wilde E."/>
            <person name="Heckel D.G."/>
            <person name="Herndon N."/>
            <person name="Jiang H."/>
            <person name="Papanicolaou A."/>
            <person name="Qu J."/>
            <person name="Soulages J.L."/>
            <person name="Vogel H."/>
            <person name="Walters J."/>
            <person name="Waterhouse R.M."/>
            <person name="Ahn S.J."/>
            <person name="Almeida F.C."/>
            <person name="An C."/>
            <person name="Aqrawi P."/>
            <person name="Bretschneider A."/>
            <person name="Bryant W.B."/>
            <person name="Bucks S."/>
            <person name="Chao H."/>
            <person name="Chevignon G."/>
            <person name="Christen J.M."/>
            <person name="Clarke D.F."/>
            <person name="Dittmer N.T."/>
            <person name="Ferguson L.C.F."/>
            <person name="Garavelou S."/>
            <person name="Gordon K.H.J."/>
            <person name="Gunaratna R.T."/>
            <person name="Han Y."/>
            <person name="Hauser F."/>
            <person name="He Y."/>
            <person name="Heidel-Fischer H."/>
            <person name="Hirsh A."/>
            <person name="Hu Y."/>
            <person name="Jiang H."/>
            <person name="Kalra D."/>
            <person name="Klinner C."/>
            <person name="Konig C."/>
            <person name="Kovar C."/>
            <person name="Kroll A.R."/>
            <person name="Kuwar S.S."/>
            <person name="Lee S.L."/>
            <person name="Lehman R."/>
            <person name="Li K."/>
            <person name="Li Z."/>
            <person name="Liang H."/>
            <person name="Lovelace S."/>
            <person name="Lu Z."/>
            <person name="Mansfield J.H."/>
            <person name="McCulloch K.J."/>
            <person name="Mathew T."/>
            <person name="Morton B."/>
            <person name="Muzny D.M."/>
            <person name="Neunemann D."/>
            <person name="Ongeri F."/>
            <person name="Pauchet Y."/>
            <person name="Pu L.L."/>
            <person name="Pyrousis I."/>
            <person name="Rao X.J."/>
            <person name="Redding A."/>
            <person name="Roesel C."/>
            <person name="Sanchez-Gracia A."/>
            <person name="Schaack S."/>
            <person name="Shukla A."/>
            <person name="Tetreau G."/>
            <person name="Wang Y."/>
            <person name="Xiong G.H."/>
            <person name="Traut W."/>
            <person name="Walsh T.K."/>
            <person name="Worley K.C."/>
            <person name="Wu D."/>
            <person name="Wu W."/>
            <person name="Wu Y.Q."/>
            <person name="Zhang X."/>
            <person name="Zou Z."/>
            <person name="Zucker H."/>
            <person name="Briscoe A.D."/>
            <person name="Burmester T."/>
            <person name="Clem R.J."/>
            <person name="Feyereisen R."/>
            <person name="Grimmelikhuijzen C.J.P."/>
            <person name="Hamodrakas S.J."/>
            <person name="Hansson B.S."/>
            <person name="Huguet E."/>
            <person name="Jermiin L.S."/>
            <person name="Lan Q."/>
            <person name="Lehman H.K."/>
            <person name="Lorenzen M."/>
            <person name="Merzendorfer H."/>
            <person name="Michalopoulos I."/>
            <person name="Morton D.B."/>
            <person name="Muthukrishnan S."/>
            <person name="Oakeshott J.G."/>
            <person name="Palmer W."/>
            <person name="Park Y."/>
            <person name="Passarelli A.L."/>
            <person name="Rozas J."/>
            <person name="Schwartz L.M."/>
            <person name="Smith W."/>
            <person name="Southgate A."/>
            <person name="Vilcinskas A."/>
            <person name="Vogt R."/>
            <person name="Wang P."/>
            <person name="Werren J."/>
            <person name="Yu X.Q."/>
            <person name="Zhou J.J."/>
            <person name="Brown S.J."/>
            <person name="Scherer S.E."/>
            <person name="Richards S."/>
            <person name="Blissard G.W."/>
        </authorList>
    </citation>
    <scope>NUCLEOTIDE SEQUENCE</scope>
</reference>
<dbReference type="PANTHER" id="PTHR45627:SF16">
    <property type="entry name" value="ADENYLATE CYCLASE"/>
    <property type="match status" value="1"/>
</dbReference>
<feature type="transmembrane region" description="Helical" evidence="18">
    <location>
        <begin position="349"/>
        <end position="371"/>
    </location>
</feature>
<evidence type="ECO:0000256" key="1">
    <source>
        <dbReference type="ARBA" id="ARBA00001593"/>
    </source>
</evidence>
<dbReference type="SMART" id="SM00044">
    <property type="entry name" value="CYCc"/>
    <property type="match status" value="2"/>
</dbReference>
<feature type="region of interest" description="Disordered" evidence="17">
    <location>
        <begin position="93"/>
        <end position="113"/>
    </location>
</feature>
<feature type="transmembrane region" description="Helical" evidence="18">
    <location>
        <begin position="210"/>
        <end position="232"/>
    </location>
</feature>
<keyword evidence="8" id="KW-0547">Nucleotide-binding</keyword>